<dbReference type="InterPro" id="IPR000409">
    <property type="entry name" value="BEACH_dom"/>
</dbReference>
<protein>
    <recommendedName>
        <fullName evidence="5">BEACH domain-containing protein</fullName>
    </recommendedName>
</protein>
<evidence type="ECO:0000256" key="3">
    <source>
        <dbReference type="ARBA" id="ARBA00022764"/>
    </source>
</evidence>
<dbReference type="Pfam" id="PF16889">
    <property type="entry name" value="Hepar_II_III_N"/>
    <property type="match status" value="1"/>
</dbReference>
<dbReference type="PANTHER" id="PTHR39210">
    <property type="entry name" value="HEPARIN-SULFATE LYASE"/>
    <property type="match status" value="1"/>
</dbReference>
<dbReference type="InterPro" id="IPR008929">
    <property type="entry name" value="Chondroitin_lyas"/>
</dbReference>
<dbReference type="Gene3D" id="2.70.98.70">
    <property type="match status" value="1"/>
</dbReference>
<name>A0A7C4KZA7_9CHLR</name>
<evidence type="ECO:0000256" key="1">
    <source>
        <dbReference type="ARBA" id="ARBA00004418"/>
    </source>
</evidence>
<dbReference type="Gene3D" id="1.50.10.100">
    <property type="entry name" value="Chondroitin AC/alginate lyase"/>
    <property type="match status" value="1"/>
</dbReference>
<keyword evidence="3" id="KW-0574">Periplasm</keyword>
<dbReference type="GO" id="GO:0016829">
    <property type="term" value="F:lyase activity"/>
    <property type="evidence" value="ECO:0007669"/>
    <property type="project" value="UniProtKB-KW"/>
</dbReference>
<organism evidence="6">
    <name type="scientific">Bellilinea caldifistulae</name>
    <dbReference type="NCBI Taxonomy" id="360411"/>
    <lineage>
        <taxon>Bacteria</taxon>
        <taxon>Bacillati</taxon>
        <taxon>Chloroflexota</taxon>
        <taxon>Anaerolineae</taxon>
        <taxon>Anaerolineales</taxon>
        <taxon>Anaerolineaceae</taxon>
        <taxon>Bellilinea</taxon>
    </lineage>
</organism>
<proteinExistence type="predicted"/>
<evidence type="ECO:0000256" key="4">
    <source>
        <dbReference type="ARBA" id="ARBA00023239"/>
    </source>
</evidence>
<dbReference type="Pfam" id="PF07940">
    <property type="entry name" value="Hepar_II_III_C"/>
    <property type="match status" value="1"/>
</dbReference>
<keyword evidence="4" id="KW-0456">Lyase</keyword>
<dbReference type="SUPFAM" id="SSF48230">
    <property type="entry name" value="Chondroitin AC/alginate lyase"/>
    <property type="match status" value="1"/>
</dbReference>
<dbReference type="PANTHER" id="PTHR39210:SF1">
    <property type="entry name" value="HEPARIN-SULFATE LYASE"/>
    <property type="match status" value="1"/>
</dbReference>
<comment type="subcellular location">
    <subcellularLocation>
        <location evidence="1">Periplasm</location>
    </subcellularLocation>
</comment>
<accession>A0A7C4KZA7</accession>
<evidence type="ECO:0000313" key="6">
    <source>
        <dbReference type="EMBL" id="HGS87346.1"/>
    </source>
</evidence>
<evidence type="ECO:0000256" key="2">
    <source>
        <dbReference type="ARBA" id="ARBA00022729"/>
    </source>
</evidence>
<sequence>MDVPVWKKAYWLIKEVGPVSLFSLAVYRLGIKSGYYHWLTPIGGKKLSHLPPLRADVFILPDPIKLSEWNHLRGEDGIAEAEEILAGRVRLFGGAPQPLNLKPPHPNRHWSVLREQGVEVDIKQIWEPARLGWAFPLGRAYRLTGDERYARCFWIYWEQFLENNPVNGGENWLSAQEVALRLMALAFAVQVFETSPWFNKERKRNVAESIVHHARRIEVTLLYARAQNNNHLLSEAVGLLLAAYLLPDWEEARRWRQTGWKWFEWAIEHQIEADGEYIQHSTNYHRLMLTLALIAHRIARLEGIPLTQGIREKLRLASAWLRGVMDETSGQALNLGHHDGAHLLPLGGHSEDFRPILQASTAAFTGERALPGGGWDELAHWFGLDLSRLPQQISQPALGGVRRLGDVTEWASLRAKKFTNRPAHADQLQVELWRHGVRLLSDAGTYAYNLPPPWQNGLALAELHNAPVFNRQQPMLRAGKFLWLNWDQAQFVEKKAVENEIVCAERYGYRRLGVQQQRRLEWVQRGCWKVTDRLLPLHPRLTSGQVSLHWLLQDGKWNPEDNGILMDYGEFQVRVSLNSQPSFSLEFKVVRAGQVLKGKPEEGLDTLLGWFSPTYLVRQPAISLWIQADVHLPVELQTDFEICAR</sequence>
<comment type="caution">
    <text evidence="6">The sequence shown here is derived from an EMBL/GenBank/DDBJ whole genome shotgun (WGS) entry which is preliminary data.</text>
</comment>
<dbReference type="EMBL" id="DSXR01000074">
    <property type="protein sequence ID" value="HGS87346.1"/>
    <property type="molecule type" value="Genomic_DNA"/>
</dbReference>
<keyword evidence="2" id="KW-0732">Signal</keyword>
<feature type="domain" description="BEACH" evidence="5">
    <location>
        <begin position="1"/>
        <end position="108"/>
    </location>
</feature>
<dbReference type="InterPro" id="IPR031680">
    <property type="entry name" value="Hepar_II_III_N"/>
</dbReference>
<gene>
    <name evidence="6" type="ORF">ENT17_06970</name>
</gene>
<dbReference type="InterPro" id="IPR012480">
    <property type="entry name" value="Hepar_II_III_C"/>
</dbReference>
<dbReference type="AlphaFoldDB" id="A0A7C4KZA7"/>
<dbReference type="GO" id="GO:0042597">
    <property type="term" value="C:periplasmic space"/>
    <property type="evidence" value="ECO:0007669"/>
    <property type="project" value="UniProtKB-SubCell"/>
</dbReference>
<evidence type="ECO:0000259" key="5">
    <source>
        <dbReference type="PROSITE" id="PS50197"/>
    </source>
</evidence>
<reference evidence="6" key="1">
    <citation type="journal article" date="2020" name="mSystems">
        <title>Genome- and Community-Level Interaction Insights into Carbon Utilization and Element Cycling Functions of Hydrothermarchaeota in Hydrothermal Sediment.</title>
        <authorList>
            <person name="Zhou Z."/>
            <person name="Liu Y."/>
            <person name="Xu W."/>
            <person name="Pan J."/>
            <person name="Luo Z.H."/>
            <person name="Li M."/>
        </authorList>
    </citation>
    <scope>NUCLEOTIDE SEQUENCE [LARGE SCALE GENOMIC DNA]</scope>
    <source>
        <strain evidence="6">SpSt-556</strain>
    </source>
</reference>
<dbReference type="PROSITE" id="PS50197">
    <property type="entry name" value="BEACH"/>
    <property type="match status" value="1"/>
</dbReference>